<evidence type="ECO:0000256" key="6">
    <source>
        <dbReference type="ARBA" id="ARBA00023136"/>
    </source>
</evidence>
<keyword evidence="3" id="KW-0813">Transport</keyword>
<reference evidence="11 12" key="1">
    <citation type="submission" date="2016-10" db="EMBL/GenBank/DDBJ databases">
        <authorList>
            <person name="de Groot N.N."/>
        </authorList>
    </citation>
    <scope>NUCLEOTIDE SEQUENCE [LARGE SCALE GENOMIC DNA]</scope>
    <source>
        <strain evidence="11 12">DSM 25186</strain>
    </source>
</reference>
<keyword evidence="12" id="KW-1185">Reference proteome</keyword>
<dbReference type="Pfam" id="PF00909">
    <property type="entry name" value="Ammonium_transp"/>
    <property type="match status" value="1"/>
</dbReference>
<evidence type="ECO:0000256" key="3">
    <source>
        <dbReference type="ARBA" id="ARBA00022448"/>
    </source>
</evidence>
<feature type="transmembrane region" description="Helical" evidence="8">
    <location>
        <begin position="38"/>
        <end position="57"/>
    </location>
</feature>
<dbReference type="Gene3D" id="1.10.3430.10">
    <property type="entry name" value="Ammonium transporter AmtB like domains"/>
    <property type="match status" value="1"/>
</dbReference>
<feature type="transmembrane region" description="Helical" evidence="8">
    <location>
        <begin position="78"/>
        <end position="102"/>
    </location>
</feature>
<dbReference type="PANTHER" id="PTHR11730:SF6">
    <property type="entry name" value="AMMONIUM TRANSPORTER"/>
    <property type="match status" value="1"/>
</dbReference>
<keyword evidence="4 8" id="KW-0812">Transmembrane</keyword>
<protein>
    <submittedName>
        <fullName evidence="11">Ammonium transporter, Amt family</fullName>
    </submittedName>
</protein>
<keyword evidence="7" id="KW-0924">Ammonia transport</keyword>
<evidence type="ECO:0000313" key="12">
    <source>
        <dbReference type="Proteomes" id="UP000198510"/>
    </source>
</evidence>
<keyword evidence="5 8" id="KW-1133">Transmembrane helix</keyword>
<name>A0A1G9IUM0_9BACT</name>
<keyword evidence="6 8" id="KW-0472">Membrane</keyword>
<dbReference type="GO" id="GO:0097272">
    <property type="term" value="P:ammonium homeostasis"/>
    <property type="evidence" value="ECO:0007669"/>
    <property type="project" value="TreeGrafter"/>
</dbReference>
<feature type="transmembrane region" description="Helical" evidence="8">
    <location>
        <begin position="149"/>
        <end position="167"/>
    </location>
</feature>
<evidence type="ECO:0000256" key="5">
    <source>
        <dbReference type="ARBA" id="ARBA00022989"/>
    </source>
</evidence>
<evidence type="ECO:0000256" key="9">
    <source>
        <dbReference type="SAM" id="SignalP"/>
    </source>
</evidence>
<dbReference type="InterPro" id="IPR024041">
    <property type="entry name" value="NH4_transpt_AmtB-like_dom"/>
</dbReference>
<dbReference type="STRING" id="1075417.SAMN05421823_105115"/>
<evidence type="ECO:0000256" key="7">
    <source>
        <dbReference type="ARBA" id="ARBA00023177"/>
    </source>
</evidence>
<feature type="signal peptide" evidence="9">
    <location>
        <begin position="1"/>
        <end position="19"/>
    </location>
</feature>
<evidence type="ECO:0000256" key="2">
    <source>
        <dbReference type="ARBA" id="ARBA00005887"/>
    </source>
</evidence>
<proteinExistence type="inferred from homology"/>
<dbReference type="OrthoDB" id="9814202at2"/>
<dbReference type="AlphaFoldDB" id="A0A1G9IUM0"/>
<sequence>MKKAVISVLLLLWAPRAWAEGTTEAVPDVAGPSSDDALWVLVAGILVFFMQAGFKCLEVGMVRPQHAATVAMKNIVDWTVGLLVFFLVGFGLMFGTSVQGMFGGSLFAPETFDVAGSNSLGAIFFLFQIAFAGTALTIVSGAMSERTGFVPYLTASCVIAMLIYPVFGH</sequence>
<evidence type="ECO:0000259" key="10">
    <source>
        <dbReference type="Pfam" id="PF00909"/>
    </source>
</evidence>
<evidence type="ECO:0000256" key="8">
    <source>
        <dbReference type="SAM" id="Phobius"/>
    </source>
</evidence>
<feature type="chain" id="PRO_5011776004" evidence="9">
    <location>
        <begin position="20"/>
        <end position="169"/>
    </location>
</feature>
<dbReference type="Proteomes" id="UP000198510">
    <property type="component" value="Unassembled WGS sequence"/>
</dbReference>
<dbReference type="GO" id="GO:0008519">
    <property type="term" value="F:ammonium channel activity"/>
    <property type="evidence" value="ECO:0007669"/>
    <property type="project" value="InterPro"/>
</dbReference>
<dbReference type="SUPFAM" id="SSF111352">
    <property type="entry name" value="Ammonium transporter"/>
    <property type="match status" value="1"/>
</dbReference>
<dbReference type="InterPro" id="IPR029020">
    <property type="entry name" value="Ammonium/urea_transptr"/>
</dbReference>
<evidence type="ECO:0000256" key="1">
    <source>
        <dbReference type="ARBA" id="ARBA00004141"/>
    </source>
</evidence>
<organism evidence="11 12">
    <name type="scientific">Catalinimonas alkaloidigena</name>
    <dbReference type="NCBI Taxonomy" id="1075417"/>
    <lineage>
        <taxon>Bacteria</taxon>
        <taxon>Pseudomonadati</taxon>
        <taxon>Bacteroidota</taxon>
        <taxon>Cytophagia</taxon>
        <taxon>Cytophagales</taxon>
        <taxon>Catalimonadaceae</taxon>
        <taxon>Catalinimonas</taxon>
    </lineage>
</organism>
<gene>
    <name evidence="11" type="ORF">SAMN05421823_105115</name>
</gene>
<comment type="similarity">
    <text evidence="2">Belongs to the ammonia transporter channel (TC 1.A.11.2) family.</text>
</comment>
<feature type="transmembrane region" description="Helical" evidence="8">
    <location>
        <begin position="122"/>
        <end position="142"/>
    </location>
</feature>
<dbReference type="PANTHER" id="PTHR11730">
    <property type="entry name" value="AMMONIUM TRANSPORTER"/>
    <property type="match status" value="1"/>
</dbReference>
<evidence type="ECO:0000313" key="11">
    <source>
        <dbReference type="EMBL" id="SDL28897.1"/>
    </source>
</evidence>
<evidence type="ECO:0000256" key="4">
    <source>
        <dbReference type="ARBA" id="ARBA00022692"/>
    </source>
</evidence>
<dbReference type="EMBL" id="FNFO01000005">
    <property type="protein sequence ID" value="SDL28897.1"/>
    <property type="molecule type" value="Genomic_DNA"/>
</dbReference>
<keyword evidence="9" id="KW-0732">Signal</keyword>
<dbReference type="GO" id="GO:0016020">
    <property type="term" value="C:membrane"/>
    <property type="evidence" value="ECO:0007669"/>
    <property type="project" value="UniProtKB-SubCell"/>
</dbReference>
<accession>A0A1G9IUM0</accession>
<comment type="subcellular location">
    <subcellularLocation>
        <location evidence="1">Membrane</location>
        <topology evidence="1">Multi-pass membrane protein</topology>
    </subcellularLocation>
</comment>
<feature type="domain" description="Ammonium transporter AmtB-like" evidence="10">
    <location>
        <begin position="38"/>
        <end position="169"/>
    </location>
</feature>